<evidence type="ECO:0000256" key="1">
    <source>
        <dbReference type="SAM" id="SignalP"/>
    </source>
</evidence>
<dbReference type="PROSITE" id="PS51257">
    <property type="entry name" value="PROKAR_LIPOPROTEIN"/>
    <property type="match status" value="1"/>
</dbReference>
<reference evidence="2 3" key="1">
    <citation type="submission" date="2016-12" db="EMBL/GenBank/DDBJ databases">
        <authorList>
            <person name="Song W.-J."/>
            <person name="Kurnit D.M."/>
        </authorList>
    </citation>
    <scope>NUCLEOTIDE SEQUENCE [LARGE SCALE GENOMIC DNA]</scope>
    <source>
        <strain evidence="2 3">DSM 12503</strain>
    </source>
</reference>
<name>A0A1M7YGP2_9FIRM</name>
<sequence>MKKKSIYISIFLTLIFLLTACSKSINTDNTSDKIINQDANETLTHDNVDDFNIISTVNSSASLKAFYYNIDEFVNSGNFDAVVKGKITDIQYQFIGSIARSILTVELSETYYGDIGNISSIIVYEDGGYAKYSDVMESIKPHIDISKYSEEERSNSIVDYCFMDAKHSQVGDEVVMFLTLNSPPLPEDSFYITSSVFGKYTLNGNIYERPVYDVGSERQSEVENQVDIETMNKALSKLSNN</sequence>
<keyword evidence="3" id="KW-1185">Reference proteome</keyword>
<organism evidence="2 3">
    <name type="scientific">Anaerocolumna xylanovorans DSM 12503</name>
    <dbReference type="NCBI Taxonomy" id="1121345"/>
    <lineage>
        <taxon>Bacteria</taxon>
        <taxon>Bacillati</taxon>
        <taxon>Bacillota</taxon>
        <taxon>Clostridia</taxon>
        <taxon>Lachnospirales</taxon>
        <taxon>Lachnospiraceae</taxon>
        <taxon>Anaerocolumna</taxon>
    </lineage>
</organism>
<proteinExistence type="predicted"/>
<feature type="chain" id="PRO_5038836586" description="Lipoprotein" evidence="1">
    <location>
        <begin position="21"/>
        <end position="241"/>
    </location>
</feature>
<accession>A0A1M7YGP2</accession>
<protein>
    <recommendedName>
        <fullName evidence="4">Lipoprotein</fullName>
    </recommendedName>
</protein>
<dbReference type="Proteomes" id="UP000184612">
    <property type="component" value="Unassembled WGS sequence"/>
</dbReference>
<dbReference type="OrthoDB" id="9852369at2"/>
<evidence type="ECO:0008006" key="4">
    <source>
        <dbReference type="Google" id="ProtNLM"/>
    </source>
</evidence>
<dbReference type="EMBL" id="FRFD01000010">
    <property type="protein sequence ID" value="SHO51756.1"/>
    <property type="molecule type" value="Genomic_DNA"/>
</dbReference>
<dbReference type="AlphaFoldDB" id="A0A1M7YGP2"/>
<keyword evidence="1" id="KW-0732">Signal</keyword>
<evidence type="ECO:0000313" key="2">
    <source>
        <dbReference type="EMBL" id="SHO51756.1"/>
    </source>
</evidence>
<gene>
    <name evidence="2" type="ORF">SAMN02745217_03313</name>
</gene>
<dbReference type="RefSeq" id="WP_073589976.1">
    <property type="nucleotide sequence ID" value="NZ_FRFD01000010.1"/>
</dbReference>
<feature type="signal peptide" evidence="1">
    <location>
        <begin position="1"/>
        <end position="20"/>
    </location>
</feature>
<evidence type="ECO:0000313" key="3">
    <source>
        <dbReference type="Proteomes" id="UP000184612"/>
    </source>
</evidence>